<accession>A0A2P2LU20</accession>
<dbReference type="AlphaFoldDB" id="A0A2P2LU20"/>
<protein>
    <submittedName>
        <fullName evidence="1">Uncharacterized protein</fullName>
    </submittedName>
</protein>
<evidence type="ECO:0000313" key="1">
    <source>
        <dbReference type="EMBL" id="MBX21476.1"/>
    </source>
</evidence>
<reference evidence="1" key="1">
    <citation type="submission" date="2018-02" db="EMBL/GenBank/DDBJ databases">
        <title>Rhizophora mucronata_Transcriptome.</title>
        <authorList>
            <person name="Meera S.P."/>
            <person name="Sreeshan A."/>
            <person name="Augustine A."/>
        </authorList>
    </citation>
    <scope>NUCLEOTIDE SEQUENCE</scope>
    <source>
        <tissue evidence="1">Leaf</tissue>
    </source>
</reference>
<organism evidence="1">
    <name type="scientific">Rhizophora mucronata</name>
    <name type="common">Asiatic mangrove</name>
    <dbReference type="NCBI Taxonomy" id="61149"/>
    <lineage>
        <taxon>Eukaryota</taxon>
        <taxon>Viridiplantae</taxon>
        <taxon>Streptophyta</taxon>
        <taxon>Embryophyta</taxon>
        <taxon>Tracheophyta</taxon>
        <taxon>Spermatophyta</taxon>
        <taxon>Magnoliopsida</taxon>
        <taxon>eudicotyledons</taxon>
        <taxon>Gunneridae</taxon>
        <taxon>Pentapetalae</taxon>
        <taxon>rosids</taxon>
        <taxon>fabids</taxon>
        <taxon>Malpighiales</taxon>
        <taxon>Rhizophoraceae</taxon>
        <taxon>Rhizophora</taxon>
    </lineage>
</organism>
<dbReference type="EMBL" id="GGEC01040992">
    <property type="protein sequence ID" value="MBX21476.1"/>
    <property type="molecule type" value="Transcribed_RNA"/>
</dbReference>
<sequence>MKQQAMQKLNGKKRDHAYVAFCIAFIADAPVLNASTVSVVAFAPSNVIICLIDIHGSITNLNRFSQYDCKN</sequence>
<proteinExistence type="predicted"/>
<name>A0A2P2LU20_RHIMU</name>